<feature type="domain" description="Peptidase S54 rhomboid" evidence="8">
    <location>
        <begin position="40"/>
        <end position="169"/>
    </location>
</feature>
<evidence type="ECO:0000313" key="10">
    <source>
        <dbReference type="Proteomes" id="UP000035088"/>
    </source>
</evidence>
<keyword evidence="3 7" id="KW-0812">Transmembrane</keyword>
<dbReference type="InterPro" id="IPR022764">
    <property type="entry name" value="Peptidase_S54_rhomboid_dom"/>
</dbReference>
<evidence type="ECO:0000256" key="3">
    <source>
        <dbReference type="ARBA" id="ARBA00022692"/>
    </source>
</evidence>
<evidence type="ECO:0000256" key="1">
    <source>
        <dbReference type="ARBA" id="ARBA00004141"/>
    </source>
</evidence>
<accession>G7H079</accession>
<dbReference type="InterPro" id="IPR050925">
    <property type="entry name" value="Rhomboid_protease_S54"/>
</dbReference>
<keyword evidence="6 7" id="KW-0472">Membrane</keyword>
<keyword evidence="5 7" id="KW-1133">Transmembrane helix</keyword>
<dbReference type="PANTHER" id="PTHR43731">
    <property type="entry name" value="RHOMBOID PROTEASE"/>
    <property type="match status" value="1"/>
</dbReference>
<name>G7H079_9ACTN</name>
<organism evidence="9 10">
    <name type="scientific">Gordonia araii NBRC 100433</name>
    <dbReference type="NCBI Taxonomy" id="1073574"/>
    <lineage>
        <taxon>Bacteria</taxon>
        <taxon>Bacillati</taxon>
        <taxon>Actinomycetota</taxon>
        <taxon>Actinomycetes</taxon>
        <taxon>Mycobacteriales</taxon>
        <taxon>Gordoniaceae</taxon>
        <taxon>Gordonia</taxon>
    </lineage>
</organism>
<evidence type="ECO:0000256" key="2">
    <source>
        <dbReference type="ARBA" id="ARBA00009045"/>
    </source>
</evidence>
<comment type="similarity">
    <text evidence="2">Belongs to the peptidase S54 family.</text>
</comment>
<keyword evidence="4" id="KW-0378">Hydrolase</keyword>
<feature type="transmembrane region" description="Helical" evidence="7">
    <location>
        <begin position="194"/>
        <end position="213"/>
    </location>
</feature>
<dbReference type="GO" id="GO:0004252">
    <property type="term" value="F:serine-type endopeptidase activity"/>
    <property type="evidence" value="ECO:0007669"/>
    <property type="project" value="InterPro"/>
</dbReference>
<keyword evidence="10" id="KW-1185">Reference proteome</keyword>
<comment type="subcellular location">
    <subcellularLocation>
        <location evidence="1">Membrane</location>
        <topology evidence="1">Multi-pass membrane protein</topology>
    </subcellularLocation>
</comment>
<proteinExistence type="inferred from homology"/>
<dbReference type="STRING" id="1073574.GOARA_035_00100"/>
<dbReference type="InterPro" id="IPR035952">
    <property type="entry name" value="Rhomboid-like_sf"/>
</dbReference>
<evidence type="ECO:0000256" key="7">
    <source>
        <dbReference type="SAM" id="Phobius"/>
    </source>
</evidence>
<comment type="caution">
    <text evidence="9">The sequence shown here is derived from an EMBL/GenBank/DDBJ whole genome shotgun (WGS) entry which is preliminary data.</text>
</comment>
<feature type="transmembrane region" description="Helical" evidence="7">
    <location>
        <begin position="105"/>
        <end position="124"/>
    </location>
</feature>
<feature type="transmembrane region" description="Helical" evidence="7">
    <location>
        <begin position="154"/>
        <end position="173"/>
    </location>
</feature>
<feature type="transmembrane region" description="Helical" evidence="7">
    <location>
        <begin position="42"/>
        <end position="69"/>
    </location>
</feature>
<dbReference type="Pfam" id="PF01694">
    <property type="entry name" value="Rhomboid"/>
    <property type="match status" value="1"/>
</dbReference>
<dbReference type="RefSeq" id="WP_007321331.1">
    <property type="nucleotide sequence ID" value="NZ_BAEE01000035.1"/>
</dbReference>
<dbReference type="SUPFAM" id="SSF144091">
    <property type="entry name" value="Rhomboid-like"/>
    <property type="match status" value="1"/>
</dbReference>
<reference evidence="9 10" key="1">
    <citation type="submission" date="2011-11" db="EMBL/GenBank/DDBJ databases">
        <title>Whole genome shotgun sequence of Gordonia araii NBRC 100433.</title>
        <authorList>
            <person name="Yoshida Y."/>
            <person name="Hosoyama A."/>
            <person name="Tsuchikane K."/>
            <person name="Katsumata H."/>
            <person name="Yamazaki S."/>
            <person name="Fujita N."/>
        </authorList>
    </citation>
    <scope>NUCLEOTIDE SEQUENCE [LARGE SCALE GENOMIC DNA]</scope>
    <source>
        <strain evidence="9 10">NBRC 100433</strain>
    </source>
</reference>
<sequence length="218" mass="22886">MNVAVFAICFYQAGTGNFYGYVDSPVFNNSTLTPTDIANHEYWRLLTSGFLHLSIMHIAVNMISLVLLGTIIEPILGTARFLLVYLVALFGGSAAVTLLSGTNTATAGASGAIYGLMGAMLVIVLKFKAPAGQVIAIIAVNIFISISVPGISLVGHLGGLLFGTLATVAALYLPELVMGRQTPTIELRRRANAAAWLGMFALLALAIILGVLAPHLRG</sequence>
<gene>
    <name evidence="9" type="ORF">GOARA_035_00100</name>
</gene>
<dbReference type="GO" id="GO:0016020">
    <property type="term" value="C:membrane"/>
    <property type="evidence" value="ECO:0007669"/>
    <property type="project" value="UniProtKB-SubCell"/>
</dbReference>
<evidence type="ECO:0000259" key="8">
    <source>
        <dbReference type="Pfam" id="PF01694"/>
    </source>
</evidence>
<dbReference type="AlphaFoldDB" id="G7H079"/>
<evidence type="ECO:0000313" key="9">
    <source>
        <dbReference type="EMBL" id="GAB09254.1"/>
    </source>
</evidence>
<dbReference type="Proteomes" id="UP000035088">
    <property type="component" value="Unassembled WGS sequence"/>
</dbReference>
<dbReference type="EMBL" id="BAEE01000035">
    <property type="protein sequence ID" value="GAB09254.1"/>
    <property type="molecule type" value="Genomic_DNA"/>
</dbReference>
<feature type="transmembrane region" description="Helical" evidence="7">
    <location>
        <begin position="131"/>
        <end position="148"/>
    </location>
</feature>
<dbReference type="PANTHER" id="PTHR43731:SF14">
    <property type="entry name" value="PRESENILIN-ASSOCIATED RHOMBOID-LIKE PROTEIN, MITOCHONDRIAL"/>
    <property type="match status" value="1"/>
</dbReference>
<dbReference type="Gene3D" id="1.20.1540.10">
    <property type="entry name" value="Rhomboid-like"/>
    <property type="match status" value="1"/>
</dbReference>
<feature type="transmembrane region" description="Helical" evidence="7">
    <location>
        <begin position="81"/>
        <end position="99"/>
    </location>
</feature>
<evidence type="ECO:0000256" key="5">
    <source>
        <dbReference type="ARBA" id="ARBA00022989"/>
    </source>
</evidence>
<protein>
    <submittedName>
        <fullName evidence="9">Putative rhomboid family protein</fullName>
    </submittedName>
</protein>
<evidence type="ECO:0000256" key="4">
    <source>
        <dbReference type="ARBA" id="ARBA00022801"/>
    </source>
</evidence>
<evidence type="ECO:0000256" key="6">
    <source>
        <dbReference type="ARBA" id="ARBA00023136"/>
    </source>
</evidence>